<feature type="domain" description="Cyclodeaminase/cyclohydrolase" evidence="1">
    <location>
        <begin position="7"/>
        <end position="191"/>
    </location>
</feature>
<keyword evidence="2" id="KW-0378">Hydrolase</keyword>
<evidence type="ECO:0000259" key="1">
    <source>
        <dbReference type="Pfam" id="PF04961"/>
    </source>
</evidence>
<proteinExistence type="predicted"/>
<dbReference type="AlphaFoldDB" id="A0A1S1V5H4"/>
<organism evidence="2 3">
    <name type="scientific">Andreesenia angusta</name>
    <dbReference type="NCBI Taxonomy" id="39480"/>
    <lineage>
        <taxon>Bacteria</taxon>
        <taxon>Bacillati</taxon>
        <taxon>Bacillota</taxon>
        <taxon>Tissierellia</taxon>
        <taxon>Tissierellales</taxon>
        <taxon>Gottschalkiaceae</taxon>
        <taxon>Andreesenia</taxon>
    </lineage>
</organism>
<name>A0A1S1V5H4_9FIRM</name>
<comment type="caution">
    <text evidence="2">The sequence shown here is derived from an EMBL/GenBank/DDBJ whole genome shotgun (WGS) entry which is preliminary data.</text>
</comment>
<reference evidence="2 3" key="1">
    <citation type="submission" date="2016-09" db="EMBL/GenBank/DDBJ databases">
        <title>Genome sequence of Eubacterium angustum.</title>
        <authorList>
            <person name="Poehlein A."/>
            <person name="Daniel R."/>
        </authorList>
    </citation>
    <scope>NUCLEOTIDE SEQUENCE [LARGE SCALE GENOMIC DNA]</scope>
    <source>
        <strain evidence="2 3">DSM 1989</strain>
    </source>
</reference>
<sequence length="213" mass="22239">MLLVDKTVKDFVAQVASNEPAPGGGSVAALGASLGAALTSMVGELTIGKKKYEALTDEQKAIVDGNLAATKPLIEKLNDLIDADTNAFNDFMAAMKMPKETDEEKAARKEAMQAGIKKAIEVPLDATKTALEVLKLQKGLALYGNQNAITDAGVGALLACAGVEGAAFNVLINLGDVDDAAYVSEKRAECAKLVEEAKALRDETVKIVYAALV</sequence>
<dbReference type="Pfam" id="PF04961">
    <property type="entry name" value="FTCD_C"/>
    <property type="match status" value="1"/>
</dbReference>
<dbReference type="SUPFAM" id="SSF101262">
    <property type="entry name" value="Methenyltetrahydrofolate cyclohydrolase-like"/>
    <property type="match status" value="1"/>
</dbReference>
<keyword evidence="3" id="KW-1185">Reference proteome</keyword>
<dbReference type="OrthoDB" id="7959174at2"/>
<dbReference type="EMBL" id="MKIE01000015">
    <property type="protein sequence ID" value="OHW61357.1"/>
    <property type="molecule type" value="Genomic_DNA"/>
</dbReference>
<dbReference type="Proteomes" id="UP000180254">
    <property type="component" value="Unassembled WGS sequence"/>
</dbReference>
<evidence type="ECO:0000313" key="3">
    <source>
        <dbReference type="Proteomes" id="UP000180254"/>
    </source>
</evidence>
<gene>
    <name evidence="2" type="primary">fchA</name>
    <name evidence="2" type="ORF">EUAN_23000</name>
</gene>
<dbReference type="RefSeq" id="WP_071064579.1">
    <property type="nucleotide sequence ID" value="NZ_MKIE01000015.1"/>
</dbReference>
<dbReference type="InterPro" id="IPR007044">
    <property type="entry name" value="Cyclodeamin/CycHdrlase"/>
</dbReference>
<dbReference type="InterPro" id="IPR036178">
    <property type="entry name" value="Formintransfe-cycloase-like_sf"/>
</dbReference>
<dbReference type="EC" id="3.5.4.9" evidence="2"/>
<dbReference type="Gene3D" id="1.20.120.680">
    <property type="entry name" value="Formiminotetrahydrofolate cyclodeaminase monomer, up-and-down helical bundle"/>
    <property type="match status" value="1"/>
</dbReference>
<protein>
    <submittedName>
        <fullName evidence="2">Methenyltetrahydrofolate cyclohydrolase</fullName>
        <ecNumber evidence="2">3.5.4.9</ecNumber>
    </submittedName>
</protein>
<accession>A0A1S1V5H4</accession>
<evidence type="ECO:0000313" key="2">
    <source>
        <dbReference type="EMBL" id="OHW61357.1"/>
    </source>
</evidence>
<dbReference type="STRING" id="39480.EUAN_23000"/>
<dbReference type="GO" id="GO:0004477">
    <property type="term" value="F:methenyltetrahydrofolate cyclohydrolase activity"/>
    <property type="evidence" value="ECO:0007669"/>
    <property type="project" value="UniProtKB-EC"/>
</dbReference>